<evidence type="ECO:0000256" key="1">
    <source>
        <dbReference type="SAM" id="SignalP"/>
    </source>
</evidence>
<dbReference type="AlphaFoldDB" id="A0A412X468"/>
<keyword evidence="1" id="KW-0732">Signal</keyword>
<evidence type="ECO:0000313" key="2">
    <source>
        <dbReference type="EMBL" id="RGV35417.1"/>
    </source>
</evidence>
<dbReference type="Proteomes" id="UP000283589">
    <property type="component" value="Unassembled WGS sequence"/>
</dbReference>
<comment type="caution">
    <text evidence="2">The sequence shown here is derived from an EMBL/GenBank/DDBJ whole genome shotgun (WGS) entry which is preliminary data.</text>
</comment>
<feature type="chain" id="PRO_5019468477" description="DUF4959 domain-containing protein" evidence="1">
    <location>
        <begin position="26"/>
        <end position="530"/>
    </location>
</feature>
<accession>A0A412X468</accession>
<dbReference type="EMBL" id="QRZA01000004">
    <property type="protein sequence ID" value="RGV35417.1"/>
    <property type="molecule type" value="Genomic_DNA"/>
</dbReference>
<proteinExistence type="predicted"/>
<name>A0A412X468_9BACT</name>
<evidence type="ECO:0000313" key="3">
    <source>
        <dbReference type="Proteomes" id="UP000283589"/>
    </source>
</evidence>
<organism evidence="2 3">
    <name type="scientific">Butyricimonas virosa</name>
    <dbReference type="NCBI Taxonomy" id="544645"/>
    <lineage>
        <taxon>Bacteria</taxon>
        <taxon>Pseudomonadati</taxon>
        <taxon>Bacteroidota</taxon>
        <taxon>Bacteroidia</taxon>
        <taxon>Bacteroidales</taxon>
        <taxon>Odoribacteraceae</taxon>
        <taxon>Butyricimonas</taxon>
    </lineage>
</organism>
<dbReference type="InterPro" id="IPR032183">
    <property type="entry name" value="PKD-like"/>
</dbReference>
<dbReference type="Pfam" id="PF16407">
    <property type="entry name" value="PKD_2"/>
    <property type="match status" value="1"/>
</dbReference>
<reference evidence="2 3" key="1">
    <citation type="submission" date="2018-08" db="EMBL/GenBank/DDBJ databases">
        <title>A genome reference for cultivated species of the human gut microbiota.</title>
        <authorList>
            <person name="Zou Y."/>
            <person name="Xue W."/>
            <person name="Luo G."/>
        </authorList>
    </citation>
    <scope>NUCLEOTIDE SEQUENCE [LARGE SCALE GENOMIC DNA]</scope>
    <source>
        <strain evidence="2 3">AF14-49</strain>
    </source>
</reference>
<evidence type="ECO:0008006" key="4">
    <source>
        <dbReference type="Google" id="ProtNLM"/>
    </source>
</evidence>
<feature type="signal peptide" evidence="1">
    <location>
        <begin position="1"/>
        <end position="25"/>
    </location>
</feature>
<sequence>MMRNMKRLRNIIGCLCLLATGIWGCMDDKGNYDYDFEGVMELEIDTVGMDQTLFWITYWNRGETVRIEGFKVKYDKPENLVYRWLLMDYPYQMVTEGNSQVYPPADTIGTSLDLEYVVDLDAGKNYQVWLLVKDTVNGVSSYMRAHTNNYITVPEAGALTGVFCLQEKEGRVDINVFGTPLSLIFTDTIHRDYWSSSHPERPLNGKAKAIYYSSTGKWFYVFTDEEGFRCSPAGLTIMETWNEMFYTAPAYDPEAFVCVNNCDFLINAGKLHCLYVDAAGDRKFPASISGDYNLAPFLATETRTTYRPVTGAINAYQVVYDTEQNGFRPFFYRAIRLSQFSMPAPEAPFNVNKLVGELIYTATVNGGETMAIMKRDGEYWMDVACFYNVVDDGKLARRSLSLAGCPDFDKASRLLASNGGSTLFYTVGSTLYSFNYTTGQTDAVKLWQGNSDEEITCMEVIPTGGFPVGGRVLWIAVWNKQTEEGRILEFEFSPTTGRIEDMWGPMFGAEGGSPYVHEGFGKVVSMTVVM</sequence>
<gene>
    <name evidence="2" type="ORF">DWW18_04925</name>
</gene>
<protein>
    <recommendedName>
        <fullName evidence="4">DUF4959 domain-containing protein</fullName>
    </recommendedName>
</protein>